<evidence type="ECO:0008006" key="3">
    <source>
        <dbReference type="Google" id="ProtNLM"/>
    </source>
</evidence>
<dbReference type="Pfam" id="PF13376">
    <property type="entry name" value="OmdA"/>
    <property type="match status" value="1"/>
</dbReference>
<gene>
    <name evidence="1" type="ORF">MYP_1056</name>
</gene>
<reference evidence="1 2" key="1">
    <citation type="submission" date="2014-09" db="EMBL/GenBank/DDBJ databases">
        <title>Sporocytophaga myxococcoides PG-01 genome sequencing.</title>
        <authorList>
            <person name="Liu L."/>
            <person name="Gao P.J."/>
            <person name="Chen G.J."/>
            <person name="Wang L.S."/>
        </authorList>
    </citation>
    <scope>NUCLEOTIDE SEQUENCE [LARGE SCALE GENOMIC DNA]</scope>
    <source>
        <strain evidence="1 2">PG-01</strain>
    </source>
</reference>
<evidence type="ECO:0000313" key="1">
    <source>
        <dbReference type="EMBL" id="GAL83828.1"/>
    </source>
</evidence>
<dbReference type="OrthoDB" id="9796999at2"/>
<protein>
    <recommendedName>
        <fullName evidence="3">Bacteriocin-protection protein</fullName>
    </recommendedName>
</protein>
<comment type="caution">
    <text evidence="1">The sequence shown here is derived from an EMBL/GenBank/DDBJ whole genome shotgun (WGS) entry which is preliminary data.</text>
</comment>
<dbReference type="Proteomes" id="UP000030185">
    <property type="component" value="Unassembled WGS sequence"/>
</dbReference>
<keyword evidence="2" id="KW-1185">Reference proteome</keyword>
<dbReference type="eggNOG" id="COG4430">
    <property type="taxonomic scope" value="Bacteria"/>
</dbReference>
<sequence>MGNIGPIFFAEEQELRNWFEKNFKKKKELLIGYYKEDSEKKGINISQSIDQALCFGWTEGVRKSLDKEEYVIRFTPRKPKSMWSPVHIHKVEELLKKGLMKFEGIEVFNKRQGCDSGVFPFEKAETILDDFLEEKFKANNKAWSFFNATAPSYKRKVINWIMNADQRSIREERLDTLIRECEAEKMLC</sequence>
<dbReference type="EMBL" id="BBLT01000002">
    <property type="protein sequence ID" value="GAL83828.1"/>
    <property type="molecule type" value="Genomic_DNA"/>
</dbReference>
<organism evidence="1 2">
    <name type="scientific">Sporocytophaga myxococcoides</name>
    <dbReference type="NCBI Taxonomy" id="153721"/>
    <lineage>
        <taxon>Bacteria</taxon>
        <taxon>Pseudomonadati</taxon>
        <taxon>Bacteroidota</taxon>
        <taxon>Cytophagia</taxon>
        <taxon>Cytophagales</taxon>
        <taxon>Cytophagaceae</taxon>
        <taxon>Sporocytophaga</taxon>
    </lineage>
</organism>
<dbReference type="AlphaFoldDB" id="A0A098LCN0"/>
<dbReference type="STRING" id="153721.MYP_1056"/>
<evidence type="ECO:0000313" key="2">
    <source>
        <dbReference type="Proteomes" id="UP000030185"/>
    </source>
</evidence>
<accession>A0A098LCN0</accession>
<proteinExistence type="predicted"/>
<name>A0A098LCN0_9BACT</name>
<dbReference type="RefSeq" id="WP_052429962.1">
    <property type="nucleotide sequence ID" value="NZ_BBLT01000002.1"/>
</dbReference>